<proteinExistence type="predicted"/>
<evidence type="ECO:0000313" key="2">
    <source>
        <dbReference type="EMBL" id="MDT0605987.1"/>
    </source>
</evidence>
<comment type="caution">
    <text evidence="2">The sequence shown here is derived from an EMBL/GenBank/DDBJ whole genome shotgun (WGS) entry which is preliminary data.</text>
</comment>
<feature type="transmembrane region" description="Helical" evidence="1">
    <location>
        <begin position="7"/>
        <end position="25"/>
    </location>
</feature>
<evidence type="ECO:0000313" key="3">
    <source>
        <dbReference type="Proteomes" id="UP001255246"/>
    </source>
</evidence>
<protein>
    <submittedName>
        <fullName evidence="2">Uncharacterized protein</fullName>
    </submittedName>
</protein>
<gene>
    <name evidence="2" type="ORF">RM706_03055</name>
</gene>
<keyword evidence="3" id="KW-1185">Reference proteome</keyword>
<keyword evidence="1" id="KW-0812">Transmembrane</keyword>
<dbReference type="EMBL" id="JAVRHR010000001">
    <property type="protein sequence ID" value="MDT0605987.1"/>
    <property type="molecule type" value="Genomic_DNA"/>
</dbReference>
<dbReference type="Proteomes" id="UP001255246">
    <property type="component" value="Unassembled WGS sequence"/>
</dbReference>
<accession>A0ABU3A8X4</accession>
<sequence>MKKIKTVRLIGIPDILIALFTLNIMQMQSKFSVNSRLDFTINQDEPLTVD</sequence>
<organism evidence="2 3">
    <name type="scientific">Croceitalea rosinachiae</name>
    <dbReference type="NCBI Taxonomy" id="3075596"/>
    <lineage>
        <taxon>Bacteria</taxon>
        <taxon>Pseudomonadati</taxon>
        <taxon>Bacteroidota</taxon>
        <taxon>Flavobacteriia</taxon>
        <taxon>Flavobacteriales</taxon>
        <taxon>Flavobacteriaceae</taxon>
        <taxon>Croceitalea</taxon>
    </lineage>
</organism>
<reference evidence="2 3" key="1">
    <citation type="submission" date="2023-09" db="EMBL/GenBank/DDBJ databases">
        <authorList>
            <person name="Rey-Velasco X."/>
        </authorList>
    </citation>
    <scope>NUCLEOTIDE SEQUENCE [LARGE SCALE GENOMIC DNA]</scope>
    <source>
        <strain evidence="2 3">F388</strain>
    </source>
</reference>
<keyword evidence="1" id="KW-1133">Transmembrane helix</keyword>
<name>A0ABU3A8X4_9FLAO</name>
<dbReference type="RefSeq" id="WP_311349550.1">
    <property type="nucleotide sequence ID" value="NZ_JAVRHR010000001.1"/>
</dbReference>
<keyword evidence="1" id="KW-0472">Membrane</keyword>
<evidence type="ECO:0000256" key="1">
    <source>
        <dbReference type="SAM" id="Phobius"/>
    </source>
</evidence>